<dbReference type="NCBIfam" id="NF005458">
    <property type="entry name" value="PRK07053.1"/>
    <property type="match status" value="1"/>
</dbReference>
<name>A0A8J7HLY2_9NOST</name>
<organism evidence="2 3">
    <name type="scientific">Amazonocrinis nigriterrae CENA67</name>
    <dbReference type="NCBI Taxonomy" id="2794033"/>
    <lineage>
        <taxon>Bacteria</taxon>
        <taxon>Bacillati</taxon>
        <taxon>Cyanobacteriota</taxon>
        <taxon>Cyanophyceae</taxon>
        <taxon>Nostocales</taxon>
        <taxon>Nostocaceae</taxon>
        <taxon>Amazonocrinis</taxon>
        <taxon>Amazonocrinis nigriterrae</taxon>
    </lineage>
</organism>
<dbReference type="PROSITE" id="PS51273">
    <property type="entry name" value="GATASE_TYPE_1"/>
    <property type="match status" value="1"/>
</dbReference>
<reference evidence="2 3" key="1">
    <citation type="journal article" date="2021" name="Int. J. Syst. Evol. Microbiol.">
        <title>Amazonocrinis nigriterrae gen. nov., sp. nov., Atlanticothrix silvestris gen. nov., sp. nov. and Dendronalium phyllosphericum gen. nov., sp. nov., nostocacean cyanobacteria from Brazilian environments.</title>
        <authorList>
            <person name="Alvarenga D.O."/>
            <person name="Andreote A.P.D."/>
            <person name="Branco L.H.Z."/>
            <person name="Delbaje E."/>
            <person name="Cruz R.B."/>
            <person name="Varani A.M."/>
            <person name="Fiore M.F."/>
        </authorList>
    </citation>
    <scope>NUCLEOTIDE SEQUENCE [LARGE SCALE GENOMIC DNA]</scope>
    <source>
        <strain evidence="2 3">CENA67</strain>
    </source>
</reference>
<dbReference type="InterPro" id="IPR017926">
    <property type="entry name" value="GATASE"/>
</dbReference>
<dbReference type="EMBL" id="JAECZC010000007">
    <property type="protein sequence ID" value="MBH8561672.1"/>
    <property type="molecule type" value="Genomic_DNA"/>
</dbReference>
<keyword evidence="2" id="KW-0315">Glutamine amidotransferase</keyword>
<evidence type="ECO:0000313" key="2">
    <source>
        <dbReference type="EMBL" id="MBH8561672.1"/>
    </source>
</evidence>
<evidence type="ECO:0000313" key="3">
    <source>
        <dbReference type="Proteomes" id="UP000632766"/>
    </source>
</evidence>
<keyword evidence="3" id="KW-1185">Reference proteome</keyword>
<accession>A0A8J7HLY2</accession>
<dbReference type="RefSeq" id="WP_198123677.1">
    <property type="nucleotide sequence ID" value="NZ_JAECZC010000007.1"/>
</dbReference>
<dbReference type="SUPFAM" id="SSF52317">
    <property type="entry name" value="Class I glutamine amidotransferase-like"/>
    <property type="match status" value="1"/>
</dbReference>
<evidence type="ECO:0000259" key="1">
    <source>
        <dbReference type="Pfam" id="PF00117"/>
    </source>
</evidence>
<sequence>MKNAIVIRHLAFEDLGSLANILKQEDYEVTYVEAGLDNLVEIDPVIPDLLVILGGPIGAYDEQDYPFIIDEIRLLEGRLASDLPTLGICLGAQLIARTLGARVYPGKEKEIGWGSLELSNAGRDSPLAYLAPEHTFVLHWHGDTFDLPINSTLLASTTKYQNQAFSWGKSCLALQFHPEVTALGLERWFIGHAGEIAGTPSLSVGKLRQDTANYAATLELQAAKFWKAWFASLVDSENNRTTT</sequence>
<dbReference type="Pfam" id="PF00117">
    <property type="entry name" value="GATase"/>
    <property type="match status" value="1"/>
</dbReference>
<dbReference type="Gene3D" id="3.40.50.880">
    <property type="match status" value="1"/>
</dbReference>
<dbReference type="Proteomes" id="UP000632766">
    <property type="component" value="Unassembled WGS sequence"/>
</dbReference>
<dbReference type="CDD" id="cd01741">
    <property type="entry name" value="GATase1_1"/>
    <property type="match status" value="1"/>
</dbReference>
<dbReference type="AlphaFoldDB" id="A0A8J7HLY2"/>
<proteinExistence type="predicted"/>
<dbReference type="PANTHER" id="PTHR42695">
    <property type="entry name" value="GLUTAMINE AMIDOTRANSFERASE YLR126C-RELATED"/>
    <property type="match status" value="1"/>
</dbReference>
<comment type="caution">
    <text evidence="2">The sequence shown here is derived from an EMBL/GenBank/DDBJ whole genome shotgun (WGS) entry which is preliminary data.</text>
</comment>
<dbReference type="PANTHER" id="PTHR42695:SF5">
    <property type="entry name" value="GLUTAMINE AMIDOTRANSFERASE YLR126C-RELATED"/>
    <property type="match status" value="1"/>
</dbReference>
<dbReference type="GO" id="GO:0005829">
    <property type="term" value="C:cytosol"/>
    <property type="evidence" value="ECO:0007669"/>
    <property type="project" value="TreeGrafter"/>
</dbReference>
<dbReference type="InterPro" id="IPR029062">
    <property type="entry name" value="Class_I_gatase-like"/>
</dbReference>
<feature type="domain" description="Glutamine amidotransferase" evidence="1">
    <location>
        <begin position="18"/>
        <end position="181"/>
    </location>
</feature>
<protein>
    <submittedName>
        <fullName evidence="2">Glutamine amidotransferase</fullName>
    </submittedName>
</protein>
<dbReference type="InterPro" id="IPR044992">
    <property type="entry name" value="ChyE-like"/>
</dbReference>
<gene>
    <name evidence="2" type="ORF">I8748_05670</name>
</gene>